<organism evidence="1 2">
    <name type="scientific">Pedobacter segetis</name>
    <dbReference type="NCBI Taxonomy" id="2793069"/>
    <lineage>
        <taxon>Bacteria</taxon>
        <taxon>Pseudomonadati</taxon>
        <taxon>Bacteroidota</taxon>
        <taxon>Sphingobacteriia</taxon>
        <taxon>Sphingobacteriales</taxon>
        <taxon>Sphingobacteriaceae</taxon>
        <taxon>Pedobacter</taxon>
    </lineage>
</organism>
<evidence type="ECO:0000313" key="2">
    <source>
        <dbReference type="Proteomes" id="UP000660024"/>
    </source>
</evidence>
<evidence type="ECO:0000313" key="1">
    <source>
        <dbReference type="EMBL" id="MBK0382075.1"/>
    </source>
</evidence>
<reference evidence="1 2" key="1">
    <citation type="submission" date="2020-12" db="EMBL/GenBank/DDBJ databases">
        <title>Bacterial novel species Pedobacter sp. SD-b isolated from soil.</title>
        <authorList>
            <person name="Jung H.-Y."/>
        </authorList>
    </citation>
    <scope>NUCLEOTIDE SEQUENCE [LARGE SCALE GENOMIC DNA]</scope>
    <source>
        <strain evidence="1 2">SD-b</strain>
    </source>
</reference>
<proteinExistence type="predicted"/>
<evidence type="ECO:0008006" key="3">
    <source>
        <dbReference type="Google" id="ProtNLM"/>
    </source>
</evidence>
<accession>A0ABS1BGV6</accession>
<sequence>MRIKDRKDTIFFLNNLFKEKYNDLQKVWGFNPWIVLKIQTGYFINTHLLGIRKKSTSSIENNSYKPNSVTLKDFINLVKIYIKILPLRFRSSRKEKHALLIGYAHHNKIINNESYNIYLHPILDYLKKNNIKHDFLYIDKIKDFNSSHEDYKLLDLLINFYRLWFRIKCYFNHEDRKAYKNAEIVVDFTSKTTIYEANTLKNILFETQLQQAIIYASYKSFLKIIKPKFIWTYCYYDNIILALSRAAKKLNIVLVEYQHSTQSDNHFAYSKWEKISKPYFPSYFWVWSATEEKSLNKNFLELKSKPKIIVGGNLFLSIQVKSAEIKKKNDGILVCLQGIWIPSFIEKFIENDKTYKWYFRLHPRYPKDDDKLKMLKKKFPHRIEVEKANVANLYEVFSEVNYNLTSFSGTALESQAFGIQNIIFGDEGYEAYKLYIEEGAFKYVNSTEGLEKVLTSPFHLKVFDPILVDTANIERKIKEILN</sequence>
<keyword evidence="2" id="KW-1185">Reference proteome</keyword>
<comment type="caution">
    <text evidence="1">The sequence shown here is derived from an EMBL/GenBank/DDBJ whole genome shotgun (WGS) entry which is preliminary data.</text>
</comment>
<protein>
    <recommendedName>
        <fullName evidence="3">Capsule polysaccharide biosynthesis protein</fullName>
    </recommendedName>
</protein>
<dbReference type="EMBL" id="JAEHFY010000004">
    <property type="protein sequence ID" value="MBK0382075.1"/>
    <property type="molecule type" value="Genomic_DNA"/>
</dbReference>
<dbReference type="Proteomes" id="UP000660024">
    <property type="component" value="Unassembled WGS sequence"/>
</dbReference>
<gene>
    <name evidence="1" type="ORF">I5M32_03805</name>
</gene>
<name>A0ABS1BGV6_9SPHI</name>
<dbReference type="SUPFAM" id="SSF53756">
    <property type="entry name" value="UDP-Glycosyltransferase/glycogen phosphorylase"/>
    <property type="match status" value="1"/>
</dbReference>